<proteinExistence type="inferred from homology"/>
<accession>A0A3L8PZT5</accession>
<reference evidence="4 5" key="1">
    <citation type="submission" date="2018-09" db="EMBL/GenBank/DDBJ databases">
        <title>Phylogeny of the Shewanellaceae, and recommendation for two new genera, Pseudoshewanella and Parashewanella.</title>
        <authorList>
            <person name="Wang G."/>
        </authorList>
    </citation>
    <scope>NUCLEOTIDE SEQUENCE [LARGE SCALE GENOMIC DNA]</scope>
    <source>
        <strain evidence="4 5">C51</strain>
    </source>
</reference>
<comment type="similarity">
    <text evidence="3">Belongs to the Rsd/AlgQ family.</text>
</comment>
<keyword evidence="1 3" id="KW-0805">Transcription regulation</keyword>
<keyword evidence="5" id="KW-1185">Reference proteome</keyword>
<dbReference type="AlphaFoldDB" id="A0A3L8PZT5"/>
<gene>
    <name evidence="4" type="ORF">D5018_07855</name>
</gene>
<organism evidence="4 5">
    <name type="scientific">Parashewanella curva</name>
    <dbReference type="NCBI Taxonomy" id="2338552"/>
    <lineage>
        <taxon>Bacteria</taxon>
        <taxon>Pseudomonadati</taxon>
        <taxon>Pseudomonadota</taxon>
        <taxon>Gammaproteobacteria</taxon>
        <taxon>Alteromonadales</taxon>
        <taxon>Shewanellaceae</taxon>
        <taxon>Parashewanella</taxon>
    </lineage>
</organism>
<evidence type="ECO:0000256" key="2">
    <source>
        <dbReference type="ARBA" id="ARBA00023163"/>
    </source>
</evidence>
<dbReference type="Gene3D" id="1.20.120.1370">
    <property type="entry name" value="Regulator of RNA polymerase sigma(70) subunit, domain 4"/>
    <property type="match status" value="1"/>
</dbReference>
<dbReference type="PIRSF" id="PIRSF016548">
    <property type="entry name" value="Rsd_AlgQ"/>
    <property type="match status" value="1"/>
</dbReference>
<comment type="caution">
    <text evidence="4">The sequence shown here is derived from an EMBL/GenBank/DDBJ whole genome shotgun (WGS) entry which is preliminary data.</text>
</comment>
<dbReference type="Proteomes" id="UP000281474">
    <property type="component" value="Unassembled WGS sequence"/>
</dbReference>
<keyword evidence="2 3" id="KW-0804">Transcription</keyword>
<dbReference type="Pfam" id="PF04353">
    <property type="entry name" value="Rsd_AlgQ"/>
    <property type="match status" value="1"/>
</dbReference>
<evidence type="ECO:0000313" key="5">
    <source>
        <dbReference type="Proteomes" id="UP000281474"/>
    </source>
</evidence>
<dbReference type="OrthoDB" id="5567237at2"/>
<dbReference type="RefSeq" id="WP_121838453.1">
    <property type="nucleotide sequence ID" value="NZ_ML014767.1"/>
</dbReference>
<evidence type="ECO:0000256" key="1">
    <source>
        <dbReference type="ARBA" id="ARBA00023015"/>
    </source>
</evidence>
<dbReference type="EMBL" id="QZEI01000018">
    <property type="protein sequence ID" value="RLV60299.1"/>
    <property type="molecule type" value="Genomic_DNA"/>
</dbReference>
<dbReference type="NCBIfam" id="NF008723">
    <property type="entry name" value="PRK11718.1"/>
    <property type="match status" value="1"/>
</dbReference>
<dbReference type="GO" id="GO:0006355">
    <property type="term" value="P:regulation of DNA-templated transcription"/>
    <property type="evidence" value="ECO:0007669"/>
    <property type="project" value="InterPro"/>
</dbReference>
<name>A0A3L8PZT5_9GAMM</name>
<evidence type="ECO:0000256" key="3">
    <source>
        <dbReference type="RuleBase" id="RU004409"/>
    </source>
</evidence>
<evidence type="ECO:0000313" key="4">
    <source>
        <dbReference type="EMBL" id="RLV60299.1"/>
    </source>
</evidence>
<sequence length="155" mass="17787">MLSKLEQAEQRWGGANQLIDQWLSHRRSLLIQYFKLAGLPPYETEEQSLPSFDNVKEFCNALVDYVSEGHFEVYDQVVSACEKHGPNSQELARQLLPKISSSTDIVLDFSDKYTQATSENVLLELDDDLSRLGSSIENRFGYEDELLEVLHEYHS</sequence>
<protein>
    <submittedName>
        <fullName evidence="4">Sigma D regulator</fullName>
    </submittedName>
</protein>
<dbReference type="InterPro" id="IPR038309">
    <property type="entry name" value="Rsd/AlgQ_sf"/>
</dbReference>
<dbReference type="InterPro" id="IPR007448">
    <property type="entry name" value="Sigma70_reg_Rsd_AlgQ"/>
</dbReference>